<dbReference type="PANTHER" id="PTHR30354:SF25">
    <property type="entry name" value="INNER MEMBRANE PERMEASE YGBN"/>
    <property type="match status" value="1"/>
</dbReference>
<name>A0A1B1BKX2_9MICO</name>
<feature type="transmembrane region" description="Helical" evidence="2">
    <location>
        <begin position="374"/>
        <end position="393"/>
    </location>
</feature>
<feature type="transmembrane region" description="Helical" evidence="2">
    <location>
        <begin position="337"/>
        <end position="362"/>
    </location>
</feature>
<feature type="transmembrane region" description="Helical" evidence="2">
    <location>
        <begin position="62"/>
        <end position="83"/>
    </location>
</feature>
<evidence type="ECO:0000313" key="4">
    <source>
        <dbReference type="Proteomes" id="UP000092582"/>
    </source>
</evidence>
<reference evidence="3 4" key="1">
    <citation type="submission" date="2016-06" db="EMBL/GenBank/DDBJ databases">
        <title>Genome sequencing of Cryobacterium arcticum PAMC 27867.</title>
        <authorList>
            <person name="Lee J."/>
            <person name="Kim O.-S."/>
        </authorList>
    </citation>
    <scope>NUCLEOTIDE SEQUENCE [LARGE SCALE GENOMIC DNA]</scope>
    <source>
        <strain evidence="3 4">PAMC 27867</strain>
    </source>
</reference>
<dbReference type="InterPro" id="IPR003474">
    <property type="entry name" value="Glcn_transporter"/>
</dbReference>
<feature type="transmembrane region" description="Helical" evidence="2">
    <location>
        <begin position="155"/>
        <end position="175"/>
    </location>
</feature>
<dbReference type="PATRIC" id="fig|670052.7.peg.2386"/>
<feature type="compositionally biased region" description="Low complexity" evidence="1">
    <location>
        <begin position="235"/>
        <end position="244"/>
    </location>
</feature>
<keyword evidence="4" id="KW-1185">Reference proteome</keyword>
<dbReference type="PANTHER" id="PTHR30354">
    <property type="entry name" value="GNT FAMILY GLUCONATE TRANSPORTER"/>
    <property type="match status" value="1"/>
</dbReference>
<dbReference type="GO" id="GO:0005886">
    <property type="term" value="C:plasma membrane"/>
    <property type="evidence" value="ECO:0007669"/>
    <property type="project" value="TreeGrafter"/>
</dbReference>
<feature type="transmembrane region" description="Helical" evidence="2">
    <location>
        <begin position="271"/>
        <end position="295"/>
    </location>
</feature>
<dbReference type="NCBIfam" id="TIGR00791">
    <property type="entry name" value="gntP"/>
    <property type="match status" value="1"/>
</dbReference>
<dbReference type="RefSeq" id="WP_066596545.1">
    <property type="nucleotide sequence ID" value="NZ_CP016282.1"/>
</dbReference>
<feature type="transmembrane region" description="Helical" evidence="2">
    <location>
        <begin position="187"/>
        <end position="209"/>
    </location>
</feature>
<feature type="transmembrane region" description="Helical" evidence="2">
    <location>
        <begin position="6"/>
        <end position="22"/>
    </location>
</feature>
<evidence type="ECO:0000256" key="2">
    <source>
        <dbReference type="SAM" id="Phobius"/>
    </source>
</evidence>
<dbReference type="NCBIfam" id="NF007332">
    <property type="entry name" value="PRK09821.1"/>
    <property type="match status" value="1"/>
</dbReference>
<dbReference type="OrthoDB" id="4325159at2"/>
<dbReference type="Proteomes" id="UP000092582">
    <property type="component" value="Chromosome 1"/>
</dbReference>
<feature type="region of interest" description="Disordered" evidence="1">
    <location>
        <begin position="235"/>
        <end position="262"/>
    </location>
</feature>
<dbReference type="EMBL" id="CP016282">
    <property type="protein sequence ID" value="ANP73272.1"/>
    <property type="molecule type" value="Genomic_DNA"/>
</dbReference>
<dbReference type="PIRSF" id="PIRSF002746">
    <property type="entry name" value="Gluconate_transporter"/>
    <property type="match status" value="1"/>
</dbReference>
<feature type="transmembrane region" description="Helical" evidence="2">
    <location>
        <begin position="301"/>
        <end position="325"/>
    </location>
</feature>
<gene>
    <name evidence="3" type="ORF">PA27867_2321</name>
</gene>
<proteinExistence type="predicted"/>
<protein>
    <submittedName>
        <fullName evidence="3">Putative transporter</fullName>
    </submittedName>
</protein>
<dbReference type="AlphaFoldDB" id="A0A1B1BKX2"/>
<feature type="compositionally biased region" description="Low complexity" evidence="1">
    <location>
        <begin position="251"/>
        <end position="260"/>
    </location>
</feature>
<organism evidence="3 4">
    <name type="scientific">Cryobacterium arcticum</name>
    <dbReference type="NCBI Taxonomy" id="670052"/>
    <lineage>
        <taxon>Bacteria</taxon>
        <taxon>Bacillati</taxon>
        <taxon>Actinomycetota</taxon>
        <taxon>Actinomycetes</taxon>
        <taxon>Micrococcales</taxon>
        <taxon>Microbacteriaceae</taxon>
        <taxon>Cryobacterium</taxon>
    </lineage>
</organism>
<dbReference type="GO" id="GO:0015128">
    <property type="term" value="F:gluconate transmembrane transporter activity"/>
    <property type="evidence" value="ECO:0007669"/>
    <property type="project" value="InterPro"/>
</dbReference>
<feature type="transmembrane region" description="Helical" evidence="2">
    <location>
        <begin position="464"/>
        <end position="487"/>
    </location>
</feature>
<dbReference type="STRING" id="670052.PA27867_2321"/>
<keyword evidence="2" id="KW-1133">Transmembrane helix</keyword>
<dbReference type="Pfam" id="PF02447">
    <property type="entry name" value="GntP_permease"/>
    <property type="match status" value="1"/>
</dbReference>
<feature type="transmembrane region" description="Helical" evidence="2">
    <location>
        <begin position="423"/>
        <end position="443"/>
    </location>
</feature>
<evidence type="ECO:0000313" key="3">
    <source>
        <dbReference type="EMBL" id="ANP73272.1"/>
    </source>
</evidence>
<accession>A0A1B1BKX2</accession>
<sequence length="492" mass="49561">MNTAILLGIAAGGIALLLVLIIRFKVQAFVALLLVSLLVALAAGIPLTTIPATEDTPERLGVIQTIVAGMGGTLGTVAILVALGAMLGRLIEVSGGAASLAGRFTTLLGPKRVSAALTAAALVLAIPVFFDVGFIILVPIIYGFCKVAGVNPVKFGLPVAGIMLAVHVAVPPHPGIVGGSALLGTDLGWVTIIGLGVAVPLGFLAHFVSKLLNRREFTMLPATAVQFAQFGTDSTDNTGGADSSTGGGSSAGSTRTGTLTKTEAPPTAGTILTLILVPLVLIMSGTLAATLLPAGDPLRPLFAFIGAPIFALLVALLLAFYLLTVRRGWSLAHTGDVLEAALPPAAIVILVTGAGGAFAKVLTESGIGTALSDALTATGLPILVLAFLISLVLRVSQGSATVAILSTAGLIAENVAASDYSVIQVALITLSVAFGALGLSHVNDSGFWVVTRYLGLSVADGLRTWTVLTTVLGVAGFLIVSLLWLVVGLGAA</sequence>
<feature type="transmembrane region" description="Helical" evidence="2">
    <location>
        <begin position="29"/>
        <end position="50"/>
    </location>
</feature>
<feature type="transmembrane region" description="Helical" evidence="2">
    <location>
        <begin position="115"/>
        <end position="143"/>
    </location>
</feature>
<keyword evidence="2" id="KW-0812">Transmembrane</keyword>
<dbReference type="KEGG" id="cart:PA27867_2321"/>
<keyword evidence="2" id="KW-0472">Membrane</keyword>
<evidence type="ECO:0000256" key="1">
    <source>
        <dbReference type="SAM" id="MobiDB-lite"/>
    </source>
</evidence>
<feature type="transmembrane region" description="Helical" evidence="2">
    <location>
        <begin position="90"/>
        <end position="109"/>
    </location>
</feature>